<dbReference type="EMBL" id="CP017708">
    <property type="protein sequence ID" value="AOY80189.1"/>
    <property type="molecule type" value="Genomic_DNA"/>
</dbReference>
<dbReference type="Proteomes" id="UP000176944">
    <property type="component" value="Chromosome"/>
</dbReference>
<dbReference type="InterPro" id="IPR023213">
    <property type="entry name" value="CAT-like_dom_sf"/>
</dbReference>
<gene>
    <name evidence="1" type="ORF">BJP36_09890</name>
</gene>
<dbReference type="Gene3D" id="3.30.559.10">
    <property type="entry name" value="Chloramphenicol acetyltransferase-like domain"/>
    <property type="match status" value="1"/>
</dbReference>
<evidence type="ECO:0000313" key="2">
    <source>
        <dbReference type="Proteomes" id="UP000176944"/>
    </source>
</evidence>
<accession>A0A1D9FXU3</accession>
<evidence type="ECO:0000313" key="1">
    <source>
        <dbReference type="EMBL" id="AOY80189.1"/>
    </source>
</evidence>
<protein>
    <recommendedName>
        <fullName evidence="3">Condensation domain-containing protein</fullName>
    </recommendedName>
</protein>
<organism evidence="1 2">
    <name type="scientific">Moorena producens (strain JHB)</name>
    <dbReference type="NCBI Taxonomy" id="1454205"/>
    <lineage>
        <taxon>Bacteria</taxon>
        <taxon>Bacillati</taxon>
        <taxon>Cyanobacteriota</taxon>
        <taxon>Cyanophyceae</taxon>
        <taxon>Coleofasciculales</taxon>
        <taxon>Coleofasciculaceae</taxon>
        <taxon>Moorena</taxon>
    </lineage>
</organism>
<reference evidence="2" key="1">
    <citation type="submission" date="2016-10" db="EMBL/GenBank/DDBJ databases">
        <title>Comparative genomics uncovers the prolific and rare metabolic potential of the cyanobacterial genus Moorea.</title>
        <authorList>
            <person name="Leao T."/>
            <person name="Castelao G."/>
            <person name="Korobeynikov A."/>
            <person name="Monroe E.A."/>
            <person name="Podell S."/>
            <person name="Glukhov E."/>
            <person name="Allen E."/>
            <person name="Gerwick W.H."/>
            <person name="Gerwick L."/>
        </authorList>
    </citation>
    <scope>NUCLEOTIDE SEQUENCE [LARGE SCALE GENOMIC DNA]</scope>
    <source>
        <strain evidence="2">JHB</strain>
    </source>
</reference>
<sequence>MENLELITNSTVYCEYELSNFDITVGKLSPYYGTITWYQNRIDARRLKKACQQIVDSVPILGGRLVKKLFSPIKVVCQAKKHGIGFIEVDLGKQEINLDNLLEAKTYLKKKIKIPERSGDAINTDAPLIYIILNYNQTYSGITLLVNHCIVDGGTYFQLLEHLAKAYEDQDYVSRYEPLWTVNFNKIDDFINARFKEMSWNDKLLSPTSFFAYLFRCLFVNKSDWSCIKCILNKENLDLIKQKTKNLYDGETVYSTNDALFEFLSVTPIKRFIFFSNLRYRKFGIPENYLGNAEAIVSGLTQPENHYMLKHSDVRKTVNDLRGIYTFLPVLNSDYLIINTWIKLQNLPSFAENEVVFQKYFEFDDKAYDLSSSACKCVLVYRLTKNKYFLMYLNLKNVVSQIENKLRNIGVEEIVIETF</sequence>
<evidence type="ECO:0008006" key="3">
    <source>
        <dbReference type="Google" id="ProtNLM"/>
    </source>
</evidence>
<proteinExistence type="predicted"/>
<name>A0A1D9FXU3_MOOP1</name>
<dbReference type="SUPFAM" id="SSF52777">
    <property type="entry name" value="CoA-dependent acyltransferases"/>
    <property type="match status" value="1"/>
</dbReference>
<dbReference type="AlphaFoldDB" id="A0A1D9FXU3"/>